<dbReference type="AlphaFoldDB" id="A0A7H2BJK0"/>
<name>A0A7H2BJK0_9MICC</name>
<dbReference type="InterPro" id="IPR001387">
    <property type="entry name" value="Cro/C1-type_HTH"/>
</dbReference>
<dbReference type="GO" id="GO:0003677">
    <property type="term" value="F:DNA binding"/>
    <property type="evidence" value="ECO:0007669"/>
    <property type="project" value="UniProtKB-KW"/>
</dbReference>
<dbReference type="SMART" id="SM00530">
    <property type="entry name" value="HTH_XRE"/>
    <property type="match status" value="1"/>
</dbReference>
<sequence length="103" mass="11700">MKAKKNEPTHWEAIRRTIGANIRELRLEKHLSQEALAEKTGLSRNTIVRAEWGRISLTVERLADISTALGYPPSEILERSPQEIDFQPIKWSGGRSKLGEAEH</sequence>
<evidence type="ECO:0000313" key="4">
    <source>
        <dbReference type="Proteomes" id="UP000516421"/>
    </source>
</evidence>
<dbReference type="SUPFAM" id="SSF47413">
    <property type="entry name" value="lambda repressor-like DNA-binding domains"/>
    <property type="match status" value="1"/>
</dbReference>
<protein>
    <submittedName>
        <fullName evidence="3">Helix-turn-helix transcriptional regulator</fullName>
    </submittedName>
</protein>
<keyword evidence="1" id="KW-0238">DNA-binding</keyword>
<organism evidence="3 4">
    <name type="scientific">Rothia amarae</name>
    <dbReference type="NCBI Taxonomy" id="169480"/>
    <lineage>
        <taxon>Bacteria</taxon>
        <taxon>Bacillati</taxon>
        <taxon>Actinomycetota</taxon>
        <taxon>Actinomycetes</taxon>
        <taxon>Micrococcales</taxon>
        <taxon>Micrococcaceae</taxon>
        <taxon>Rothia</taxon>
    </lineage>
</organism>
<dbReference type="Pfam" id="PF01381">
    <property type="entry name" value="HTH_3"/>
    <property type="match status" value="1"/>
</dbReference>
<dbReference type="Proteomes" id="UP000516421">
    <property type="component" value="Chromosome"/>
</dbReference>
<gene>
    <name evidence="3" type="ORF">IDM48_10935</name>
</gene>
<dbReference type="InterPro" id="IPR050807">
    <property type="entry name" value="TransReg_Diox_bact_type"/>
</dbReference>
<dbReference type="PROSITE" id="PS50943">
    <property type="entry name" value="HTH_CROC1"/>
    <property type="match status" value="1"/>
</dbReference>
<dbReference type="RefSeq" id="WP_190617452.1">
    <property type="nucleotide sequence ID" value="NZ_CP061538.1"/>
</dbReference>
<accession>A0A7H2BJK0</accession>
<dbReference type="EMBL" id="CP061538">
    <property type="protein sequence ID" value="QNV39846.1"/>
    <property type="molecule type" value="Genomic_DNA"/>
</dbReference>
<dbReference type="GO" id="GO:0003700">
    <property type="term" value="F:DNA-binding transcription factor activity"/>
    <property type="evidence" value="ECO:0007669"/>
    <property type="project" value="TreeGrafter"/>
</dbReference>
<reference evidence="3 4" key="1">
    <citation type="submission" date="2020-09" db="EMBL/GenBank/DDBJ databases">
        <title>Investigation of environmental microbe.</title>
        <authorList>
            <person name="Ou Y."/>
            <person name="Kang Q."/>
        </authorList>
    </citation>
    <scope>NUCLEOTIDE SEQUENCE [LARGE SCALE GENOMIC DNA]</scope>
    <source>
        <strain evidence="3 4">KJZ-9</strain>
    </source>
</reference>
<feature type="domain" description="HTH cro/C1-type" evidence="2">
    <location>
        <begin position="22"/>
        <end position="76"/>
    </location>
</feature>
<proteinExistence type="predicted"/>
<evidence type="ECO:0000256" key="1">
    <source>
        <dbReference type="ARBA" id="ARBA00023125"/>
    </source>
</evidence>
<dbReference type="KEGG" id="rama:IDM48_10935"/>
<dbReference type="PANTHER" id="PTHR46797">
    <property type="entry name" value="HTH-TYPE TRANSCRIPTIONAL REGULATOR"/>
    <property type="match status" value="1"/>
</dbReference>
<dbReference type="InterPro" id="IPR010982">
    <property type="entry name" value="Lambda_DNA-bd_dom_sf"/>
</dbReference>
<evidence type="ECO:0000259" key="2">
    <source>
        <dbReference type="PROSITE" id="PS50943"/>
    </source>
</evidence>
<dbReference type="PANTHER" id="PTHR46797:SF1">
    <property type="entry name" value="METHYLPHOSPHONATE SYNTHASE"/>
    <property type="match status" value="1"/>
</dbReference>
<dbReference type="GO" id="GO:0005829">
    <property type="term" value="C:cytosol"/>
    <property type="evidence" value="ECO:0007669"/>
    <property type="project" value="TreeGrafter"/>
</dbReference>
<dbReference type="Gene3D" id="1.10.260.40">
    <property type="entry name" value="lambda repressor-like DNA-binding domains"/>
    <property type="match status" value="1"/>
</dbReference>
<keyword evidence="4" id="KW-1185">Reference proteome</keyword>
<dbReference type="CDD" id="cd00093">
    <property type="entry name" value="HTH_XRE"/>
    <property type="match status" value="1"/>
</dbReference>
<evidence type="ECO:0000313" key="3">
    <source>
        <dbReference type="EMBL" id="QNV39846.1"/>
    </source>
</evidence>